<proteinExistence type="predicted"/>
<dbReference type="OrthoDB" id="6158176at2759"/>
<reference evidence="1" key="1">
    <citation type="journal article" date="2023" name="DNA Res.">
        <title>Chromosome-level genome assembly of Phrynocephalus forsythii using third-generation DNA sequencing and Hi-C analysis.</title>
        <authorList>
            <person name="Qi Y."/>
            <person name="Zhao W."/>
            <person name="Zhao Y."/>
            <person name="Niu C."/>
            <person name="Cao S."/>
            <person name="Zhang Y."/>
        </authorList>
    </citation>
    <scope>NUCLEOTIDE SEQUENCE</scope>
    <source>
        <tissue evidence="1">Muscle</tissue>
    </source>
</reference>
<evidence type="ECO:0000313" key="1">
    <source>
        <dbReference type="EMBL" id="KAJ7319816.1"/>
    </source>
</evidence>
<organism evidence="1 2">
    <name type="scientific">Phrynocephalus forsythii</name>
    <dbReference type="NCBI Taxonomy" id="171643"/>
    <lineage>
        <taxon>Eukaryota</taxon>
        <taxon>Metazoa</taxon>
        <taxon>Chordata</taxon>
        <taxon>Craniata</taxon>
        <taxon>Vertebrata</taxon>
        <taxon>Euteleostomi</taxon>
        <taxon>Lepidosauria</taxon>
        <taxon>Squamata</taxon>
        <taxon>Bifurcata</taxon>
        <taxon>Unidentata</taxon>
        <taxon>Episquamata</taxon>
        <taxon>Toxicofera</taxon>
        <taxon>Iguania</taxon>
        <taxon>Acrodonta</taxon>
        <taxon>Agamidae</taxon>
        <taxon>Agaminae</taxon>
        <taxon>Phrynocephalus</taxon>
    </lineage>
</organism>
<keyword evidence="2" id="KW-1185">Reference proteome</keyword>
<name>A0A9Q0XLV0_9SAUR</name>
<evidence type="ECO:0000313" key="2">
    <source>
        <dbReference type="Proteomes" id="UP001142489"/>
    </source>
</evidence>
<gene>
    <name evidence="1" type="ORF">JRQ81_019327</name>
</gene>
<comment type="caution">
    <text evidence="1">The sequence shown here is derived from an EMBL/GenBank/DDBJ whole genome shotgun (WGS) entry which is preliminary data.</text>
</comment>
<protein>
    <submittedName>
        <fullName evidence="1">Uncharacterized protein</fullName>
    </submittedName>
</protein>
<feature type="non-terminal residue" evidence="1">
    <location>
        <position position="70"/>
    </location>
</feature>
<dbReference type="AlphaFoldDB" id="A0A9Q0XLV0"/>
<accession>A0A9Q0XLV0</accession>
<sequence>MRKLVPLLRRTDLNLLLCNNHKDPIFLRVYKRWIAFRPNQCGFFGTFSAKDRICCSVFVARVLRKTRTQL</sequence>
<dbReference type="Proteomes" id="UP001142489">
    <property type="component" value="Unassembled WGS sequence"/>
</dbReference>
<dbReference type="EMBL" id="JAPFRF010000010">
    <property type="protein sequence ID" value="KAJ7319816.1"/>
    <property type="molecule type" value="Genomic_DNA"/>
</dbReference>